<proteinExistence type="predicted"/>
<evidence type="ECO:0000313" key="1">
    <source>
        <dbReference type="EMBL" id="RYR11268.1"/>
    </source>
</evidence>
<accession>A0A444ZAY0</accession>
<dbReference type="Proteomes" id="UP000289738">
    <property type="component" value="Chromosome B05"/>
</dbReference>
<comment type="caution">
    <text evidence="1">The sequence shown here is derived from an EMBL/GenBank/DDBJ whole genome shotgun (WGS) entry which is preliminary data.</text>
</comment>
<sequence length="90" mass="10437">MGTILDDHSKLDSNTVANAIRPLVETDPSLKVKFIIMEVQSSFNYTISYRKAWLTKYSGILIHALEHFNIMAAFVFENRTRHGERDKTRH</sequence>
<evidence type="ECO:0000313" key="2">
    <source>
        <dbReference type="Proteomes" id="UP000289738"/>
    </source>
</evidence>
<organism evidence="1 2">
    <name type="scientific">Arachis hypogaea</name>
    <name type="common">Peanut</name>
    <dbReference type="NCBI Taxonomy" id="3818"/>
    <lineage>
        <taxon>Eukaryota</taxon>
        <taxon>Viridiplantae</taxon>
        <taxon>Streptophyta</taxon>
        <taxon>Embryophyta</taxon>
        <taxon>Tracheophyta</taxon>
        <taxon>Spermatophyta</taxon>
        <taxon>Magnoliopsida</taxon>
        <taxon>eudicotyledons</taxon>
        <taxon>Gunneridae</taxon>
        <taxon>Pentapetalae</taxon>
        <taxon>rosids</taxon>
        <taxon>fabids</taxon>
        <taxon>Fabales</taxon>
        <taxon>Fabaceae</taxon>
        <taxon>Papilionoideae</taxon>
        <taxon>50 kb inversion clade</taxon>
        <taxon>dalbergioids sensu lato</taxon>
        <taxon>Dalbergieae</taxon>
        <taxon>Pterocarpus clade</taxon>
        <taxon>Arachis</taxon>
    </lineage>
</organism>
<keyword evidence="2" id="KW-1185">Reference proteome</keyword>
<dbReference type="AlphaFoldDB" id="A0A444ZAY0"/>
<protein>
    <submittedName>
        <fullName evidence="1">Uncharacterized protein</fullName>
    </submittedName>
</protein>
<gene>
    <name evidence="1" type="ORF">Ahy_B05g079735</name>
</gene>
<name>A0A444ZAY0_ARAHY</name>
<reference evidence="1 2" key="1">
    <citation type="submission" date="2019-01" db="EMBL/GenBank/DDBJ databases">
        <title>Sequencing of cultivated peanut Arachis hypogaea provides insights into genome evolution and oil improvement.</title>
        <authorList>
            <person name="Chen X."/>
        </authorList>
    </citation>
    <scope>NUCLEOTIDE SEQUENCE [LARGE SCALE GENOMIC DNA]</scope>
    <source>
        <strain evidence="2">cv. Fuhuasheng</strain>
        <tissue evidence="1">Leaves</tissue>
    </source>
</reference>
<dbReference type="EMBL" id="SDMP01000015">
    <property type="protein sequence ID" value="RYR11268.1"/>
    <property type="molecule type" value="Genomic_DNA"/>
</dbReference>